<comment type="caution">
    <text evidence="2">The sequence shown here is derived from an EMBL/GenBank/DDBJ whole genome shotgun (WGS) entry which is preliminary data.</text>
</comment>
<protein>
    <recommendedName>
        <fullName evidence="1">RNase H type-1 domain-containing protein</fullName>
    </recommendedName>
</protein>
<sequence length="129" mass="14321">MMMVLFWGGGGFSDDRVSVQEAECIALERSIEVAGQLNIHGDVIFEIDNAGLVNKMNKGERDITTIGARFQACKASFNLFSSANLVWSYRSCNSVADLICTIVCNEAKSWLFEMDYPKEIHTTIISDVT</sequence>
<dbReference type="EMBL" id="JARKNE010000005">
    <property type="protein sequence ID" value="KAK5833998.1"/>
    <property type="molecule type" value="Genomic_DNA"/>
</dbReference>
<dbReference type="PANTHER" id="PTHR47723:SF19">
    <property type="entry name" value="POLYNUCLEOTIDYL TRANSFERASE, RIBONUCLEASE H-LIKE SUPERFAMILY PROTEIN"/>
    <property type="match status" value="1"/>
</dbReference>
<keyword evidence="3" id="KW-1185">Reference proteome</keyword>
<evidence type="ECO:0000259" key="1">
    <source>
        <dbReference type="Pfam" id="PF13456"/>
    </source>
</evidence>
<reference evidence="2 3" key="1">
    <citation type="submission" date="2023-03" db="EMBL/GenBank/DDBJ databases">
        <title>WGS of Gossypium arboreum.</title>
        <authorList>
            <person name="Yu D."/>
        </authorList>
    </citation>
    <scope>NUCLEOTIDE SEQUENCE [LARGE SCALE GENOMIC DNA]</scope>
    <source>
        <tissue evidence="2">Leaf</tissue>
    </source>
</reference>
<organism evidence="2 3">
    <name type="scientific">Gossypium arboreum</name>
    <name type="common">Tree cotton</name>
    <name type="synonym">Gossypium nanking</name>
    <dbReference type="NCBI Taxonomy" id="29729"/>
    <lineage>
        <taxon>Eukaryota</taxon>
        <taxon>Viridiplantae</taxon>
        <taxon>Streptophyta</taxon>
        <taxon>Embryophyta</taxon>
        <taxon>Tracheophyta</taxon>
        <taxon>Spermatophyta</taxon>
        <taxon>Magnoliopsida</taxon>
        <taxon>eudicotyledons</taxon>
        <taxon>Gunneridae</taxon>
        <taxon>Pentapetalae</taxon>
        <taxon>rosids</taxon>
        <taxon>malvids</taxon>
        <taxon>Malvales</taxon>
        <taxon>Malvaceae</taxon>
        <taxon>Malvoideae</taxon>
        <taxon>Gossypium</taxon>
    </lineage>
</organism>
<evidence type="ECO:0000313" key="3">
    <source>
        <dbReference type="Proteomes" id="UP001358586"/>
    </source>
</evidence>
<gene>
    <name evidence="2" type="ORF">PVK06_017867</name>
</gene>
<dbReference type="Proteomes" id="UP001358586">
    <property type="component" value="Chromosome 5"/>
</dbReference>
<dbReference type="InterPro" id="IPR044730">
    <property type="entry name" value="RNase_H-like_dom_plant"/>
</dbReference>
<proteinExistence type="predicted"/>
<dbReference type="PANTHER" id="PTHR47723">
    <property type="entry name" value="OS05G0353850 PROTEIN"/>
    <property type="match status" value="1"/>
</dbReference>
<feature type="domain" description="RNase H type-1" evidence="1">
    <location>
        <begin position="13"/>
        <end position="100"/>
    </location>
</feature>
<dbReference type="Pfam" id="PF13456">
    <property type="entry name" value="RVT_3"/>
    <property type="match status" value="1"/>
</dbReference>
<accession>A0ABR0Q3W2</accession>
<name>A0ABR0Q3W2_GOSAR</name>
<dbReference type="InterPro" id="IPR002156">
    <property type="entry name" value="RNaseH_domain"/>
</dbReference>
<evidence type="ECO:0000313" key="2">
    <source>
        <dbReference type="EMBL" id="KAK5833998.1"/>
    </source>
</evidence>
<dbReference type="InterPro" id="IPR053151">
    <property type="entry name" value="RNase_H-like"/>
</dbReference>
<dbReference type="CDD" id="cd06222">
    <property type="entry name" value="RNase_H_like"/>
    <property type="match status" value="1"/>
</dbReference>